<dbReference type="GO" id="GO:0006352">
    <property type="term" value="P:DNA-templated transcription initiation"/>
    <property type="evidence" value="ECO:0007669"/>
    <property type="project" value="InterPro"/>
</dbReference>
<dbReference type="SUPFAM" id="SSF88659">
    <property type="entry name" value="Sigma3 and sigma4 domains of RNA polymerase sigma factors"/>
    <property type="match status" value="1"/>
</dbReference>
<dbReference type="OrthoDB" id="3500555at2"/>
<proteinExistence type="inferred from homology"/>
<dbReference type="SUPFAM" id="SSF88946">
    <property type="entry name" value="Sigma2 domain of RNA polymerase sigma factors"/>
    <property type="match status" value="1"/>
</dbReference>
<dbReference type="InterPro" id="IPR032710">
    <property type="entry name" value="NTF2-like_dom_sf"/>
</dbReference>
<keyword evidence="4" id="KW-0731">Sigma factor</keyword>
<dbReference type="Pfam" id="PF04542">
    <property type="entry name" value="Sigma70_r2"/>
    <property type="match status" value="1"/>
</dbReference>
<name>A0A372JJB1_9ACTN</name>
<dbReference type="GO" id="GO:0016987">
    <property type="term" value="F:sigma factor activity"/>
    <property type="evidence" value="ECO:0007669"/>
    <property type="project" value="UniProtKB-KW"/>
</dbReference>
<dbReference type="InterPro" id="IPR036388">
    <property type="entry name" value="WH-like_DNA-bd_sf"/>
</dbReference>
<evidence type="ECO:0000256" key="4">
    <source>
        <dbReference type="ARBA" id="ARBA00023082"/>
    </source>
</evidence>
<evidence type="ECO:0000259" key="8">
    <source>
        <dbReference type="Pfam" id="PF12680"/>
    </source>
</evidence>
<evidence type="ECO:0000259" key="6">
    <source>
        <dbReference type="Pfam" id="PF04542"/>
    </source>
</evidence>
<dbReference type="Gene3D" id="1.10.10.10">
    <property type="entry name" value="Winged helix-like DNA-binding domain superfamily/Winged helix DNA-binding domain"/>
    <property type="match status" value="1"/>
</dbReference>
<dbReference type="InterPro" id="IPR013249">
    <property type="entry name" value="RNA_pol_sigma70_r4_t2"/>
</dbReference>
<dbReference type="SUPFAM" id="SSF54427">
    <property type="entry name" value="NTF2-like"/>
    <property type="match status" value="1"/>
</dbReference>
<dbReference type="NCBIfam" id="NF006089">
    <property type="entry name" value="PRK08241.1"/>
    <property type="match status" value="1"/>
</dbReference>
<dbReference type="GO" id="GO:0003677">
    <property type="term" value="F:DNA binding"/>
    <property type="evidence" value="ECO:0007669"/>
    <property type="project" value="InterPro"/>
</dbReference>
<dbReference type="Pfam" id="PF08281">
    <property type="entry name" value="Sigma70_r4_2"/>
    <property type="match status" value="1"/>
</dbReference>
<dbReference type="AlphaFoldDB" id="A0A372JJB1"/>
<dbReference type="NCBIfam" id="TIGR02937">
    <property type="entry name" value="sigma70-ECF"/>
    <property type="match status" value="1"/>
</dbReference>
<dbReference type="Gene3D" id="1.10.1740.10">
    <property type="match status" value="1"/>
</dbReference>
<accession>A0A372JJB1</accession>
<dbReference type="CDD" id="cd06171">
    <property type="entry name" value="Sigma70_r4"/>
    <property type="match status" value="1"/>
</dbReference>
<dbReference type="Gene3D" id="3.10.450.50">
    <property type="match status" value="1"/>
</dbReference>
<dbReference type="Proteomes" id="UP000261811">
    <property type="component" value="Unassembled WGS sequence"/>
</dbReference>
<evidence type="ECO:0000313" key="10">
    <source>
        <dbReference type="Proteomes" id="UP000261811"/>
    </source>
</evidence>
<comment type="similarity">
    <text evidence="1">Belongs to the sigma-70 factor family. ECF subfamily.</text>
</comment>
<keyword evidence="10" id="KW-1185">Reference proteome</keyword>
<reference evidence="9 10" key="1">
    <citation type="submission" date="2018-08" db="EMBL/GenBank/DDBJ databases">
        <title>Actinomadura jelena sp. nov., a novel Actinomycete isolated from soil in Chad.</title>
        <authorList>
            <person name="Shi L."/>
        </authorList>
    </citation>
    <scope>NUCLEOTIDE SEQUENCE [LARGE SCALE GENOMIC DNA]</scope>
    <source>
        <strain evidence="9 10">NEAU-G17</strain>
    </source>
</reference>
<dbReference type="InterPro" id="IPR007627">
    <property type="entry name" value="RNA_pol_sigma70_r2"/>
</dbReference>
<evidence type="ECO:0000256" key="5">
    <source>
        <dbReference type="ARBA" id="ARBA00023163"/>
    </source>
</evidence>
<dbReference type="InterPro" id="IPR037401">
    <property type="entry name" value="SnoaL-like"/>
</dbReference>
<organism evidence="9 10">
    <name type="scientific">Actinomadura logoneensis</name>
    <dbReference type="NCBI Taxonomy" id="2293572"/>
    <lineage>
        <taxon>Bacteria</taxon>
        <taxon>Bacillati</taxon>
        <taxon>Actinomycetota</taxon>
        <taxon>Actinomycetes</taxon>
        <taxon>Streptosporangiales</taxon>
        <taxon>Thermomonosporaceae</taxon>
        <taxon>Actinomadura</taxon>
    </lineage>
</organism>
<comment type="subunit">
    <text evidence="2">Interacts transiently with the RNA polymerase catalytic core formed by RpoA, RpoB, RpoC and RpoZ (2 alpha, 1 beta, 1 beta' and 1 omega subunit) to form the RNA polymerase holoenzyme that can initiate transcription.</text>
</comment>
<evidence type="ECO:0000256" key="1">
    <source>
        <dbReference type="ARBA" id="ARBA00010641"/>
    </source>
</evidence>
<dbReference type="InterPro" id="IPR014284">
    <property type="entry name" value="RNA_pol_sigma-70_dom"/>
</dbReference>
<protein>
    <submittedName>
        <fullName evidence="9">Sigma-70 family RNA polymerase sigma factor</fullName>
    </submittedName>
</protein>
<dbReference type="InterPro" id="IPR039425">
    <property type="entry name" value="RNA_pol_sigma-70-like"/>
</dbReference>
<evidence type="ECO:0000313" key="9">
    <source>
        <dbReference type="EMBL" id="RFU39944.1"/>
    </source>
</evidence>
<dbReference type="InterPro" id="IPR013324">
    <property type="entry name" value="RNA_pol_sigma_r3/r4-like"/>
</dbReference>
<comment type="caution">
    <text evidence="9">The sequence shown here is derived from an EMBL/GenBank/DDBJ whole genome shotgun (WGS) entry which is preliminary data.</text>
</comment>
<dbReference type="EMBL" id="QURH01000316">
    <property type="protein sequence ID" value="RFU39944.1"/>
    <property type="molecule type" value="Genomic_DNA"/>
</dbReference>
<dbReference type="InterPro" id="IPR014305">
    <property type="entry name" value="RNA_pol_sigma-G_actinobac"/>
</dbReference>
<dbReference type="Pfam" id="PF12680">
    <property type="entry name" value="SnoaL_2"/>
    <property type="match status" value="1"/>
</dbReference>
<gene>
    <name evidence="9" type="ORF">DZF91_19840</name>
</gene>
<sequence>MSGEEGFDRRIEPFRTELFAYCYRMLGSVHDAEDLVQETWLRAWRAREQYDETRGSLRTWLYRIATNACLTALKSRGGRPLPSGLVAESDPLAPLVPGEHAWLQPLPDSLLGADDPAVTVIDRSSLRLAFASALQHLSARQRGTLILRDVLSFSASETAEILDTTVASVNSSLQRARARLRETGIRQELVGEPSAAEQRTWVERYMKAFEAADVEAIKRLVTEDVLMEMPPMLNWFTGRANYGLFMNWVFDAAGTEWLLREVTANGGQPGFAAYRRVGDVHQAHTLQVFTVTAEGIDRNSVFQGAEIFAAFGLPAEIP</sequence>
<keyword evidence="3" id="KW-0805">Transcription regulation</keyword>
<evidence type="ECO:0000256" key="2">
    <source>
        <dbReference type="ARBA" id="ARBA00011344"/>
    </source>
</evidence>
<feature type="domain" description="RNA polymerase sigma-70 region 2" evidence="6">
    <location>
        <begin position="13"/>
        <end position="77"/>
    </location>
</feature>
<dbReference type="PANTHER" id="PTHR43133">
    <property type="entry name" value="RNA POLYMERASE ECF-TYPE SIGMA FACTO"/>
    <property type="match status" value="1"/>
</dbReference>
<dbReference type="InterPro" id="IPR013325">
    <property type="entry name" value="RNA_pol_sigma_r2"/>
</dbReference>
<evidence type="ECO:0000256" key="3">
    <source>
        <dbReference type="ARBA" id="ARBA00023015"/>
    </source>
</evidence>
<dbReference type="RefSeq" id="WP_117358954.1">
    <property type="nucleotide sequence ID" value="NZ_QURH01000316.1"/>
</dbReference>
<feature type="domain" description="SnoaL-like" evidence="8">
    <location>
        <begin position="202"/>
        <end position="276"/>
    </location>
</feature>
<evidence type="ECO:0000259" key="7">
    <source>
        <dbReference type="Pfam" id="PF08281"/>
    </source>
</evidence>
<dbReference type="NCBIfam" id="TIGR02960">
    <property type="entry name" value="SigX5"/>
    <property type="match status" value="1"/>
</dbReference>
<feature type="domain" description="RNA polymerase sigma factor 70 region 4 type 2" evidence="7">
    <location>
        <begin position="128"/>
        <end position="180"/>
    </location>
</feature>
<dbReference type="PANTHER" id="PTHR43133:SF65">
    <property type="entry name" value="ECF RNA POLYMERASE SIGMA FACTOR SIGG"/>
    <property type="match status" value="1"/>
</dbReference>
<keyword evidence="5" id="KW-0804">Transcription</keyword>